<proteinExistence type="predicted"/>
<protein>
    <submittedName>
        <fullName evidence="1">Uncharacterized protein</fullName>
    </submittedName>
</protein>
<dbReference type="Proteomes" id="UP000006028">
    <property type="component" value="Unassembled WGS sequence"/>
</dbReference>
<sequence length="54" mass="6570">MILGNLAKAYRMQFKKLSYFRLVFYKLYAGNQKRSNQKVENLVESVEFHRQNRL</sequence>
<dbReference type="EMBL" id="AECU01000112">
    <property type="protein sequence ID" value="EFQ07185.1"/>
    <property type="molecule type" value="Genomic_DNA"/>
</dbReference>
<evidence type="ECO:0000313" key="2">
    <source>
        <dbReference type="Proteomes" id="UP000006028"/>
    </source>
</evidence>
<gene>
    <name evidence="1" type="ORF">HMPREF9436_01298</name>
</gene>
<dbReference type="BioCyc" id="FCF748224-HMP:GTSS-2822-MONOMER"/>
<dbReference type="HOGENOM" id="CLU_3043564_0_0_9"/>
<dbReference type="AlphaFoldDB" id="E2ZI08"/>
<name>E2ZI08_9FIRM</name>
<organism evidence="1 2">
    <name type="scientific">Faecalibacterium cf. prausnitzii KLE1255</name>
    <dbReference type="NCBI Taxonomy" id="748224"/>
    <lineage>
        <taxon>Bacteria</taxon>
        <taxon>Bacillati</taxon>
        <taxon>Bacillota</taxon>
        <taxon>Clostridia</taxon>
        <taxon>Eubacteriales</taxon>
        <taxon>Oscillospiraceae</taxon>
        <taxon>Faecalibacterium</taxon>
    </lineage>
</organism>
<evidence type="ECO:0000313" key="1">
    <source>
        <dbReference type="EMBL" id="EFQ07185.1"/>
    </source>
</evidence>
<accession>E2ZI08</accession>
<reference evidence="1 2" key="1">
    <citation type="submission" date="2010-08" db="EMBL/GenBank/DDBJ databases">
        <authorList>
            <person name="Weinstock G."/>
            <person name="Sodergren E."/>
            <person name="Clifton S."/>
            <person name="Fulton L."/>
            <person name="Fulton B."/>
            <person name="Courtney L."/>
            <person name="Fronick C."/>
            <person name="Harrison M."/>
            <person name="Strong C."/>
            <person name="Farmer C."/>
            <person name="Delahaunty K."/>
            <person name="Markovic C."/>
            <person name="Hall O."/>
            <person name="Minx P."/>
            <person name="Tomlinson C."/>
            <person name="Mitreva M."/>
            <person name="Hou S."/>
            <person name="Chen J."/>
            <person name="Wollam A."/>
            <person name="Pepin K.H."/>
            <person name="Johnson M."/>
            <person name="Bhonagiri V."/>
            <person name="Zhang X."/>
            <person name="Suruliraj S."/>
            <person name="Warren W."/>
            <person name="Chinwalla A."/>
            <person name="Mardis E.R."/>
            <person name="Wilson R.K."/>
        </authorList>
    </citation>
    <scope>NUCLEOTIDE SEQUENCE [LARGE SCALE GENOMIC DNA]</scope>
    <source>
        <strain evidence="1 2">KLE1255</strain>
    </source>
</reference>
<comment type="caution">
    <text evidence="1">The sequence shown here is derived from an EMBL/GenBank/DDBJ whole genome shotgun (WGS) entry which is preliminary data.</text>
</comment>